<gene>
    <name evidence="1" type="ORF">BJ970_004615</name>
</gene>
<organism evidence="1 2">
    <name type="scientific">Saccharopolyspora phatthalungensis</name>
    <dbReference type="NCBI Taxonomy" id="664693"/>
    <lineage>
        <taxon>Bacteria</taxon>
        <taxon>Bacillati</taxon>
        <taxon>Actinomycetota</taxon>
        <taxon>Actinomycetes</taxon>
        <taxon>Pseudonocardiales</taxon>
        <taxon>Pseudonocardiaceae</taxon>
        <taxon>Saccharopolyspora</taxon>
    </lineage>
</organism>
<accession>A0A840QBB5</accession>
<evidence type="ECO:0000313" key="1">
    <source>
        <dbReference type="EMBL" id="MBB5157081.1"/>
    </source>
</evidence>
<comment type="caution">
    <text evidence="1">The sequence shown here is derived from an EMBL/GenBank/DDBJ whole genome shotgun (WGS) entry which is preliminary data.</text>
</comment>
<reference evidence="1 2" key="1">
    <citation type="submission" date="2020-08" db="EMBL/GenBank/DDBJ databases">
        <title>Sequencing the genomes of 1000 actinobacteria strains.</title>
        <authorList>
            <person name="Klenk H.-P."/>
        </authorList>
    </citation>
    <scope>NUCLEOTIDE SEQUENCE [LARGE SCALE GENOMIC DNA]</scope>
    <source>
        <strain evidence="1 2">DSM 45584</strain>
    </source>
</reference>
<protein>
    <submittedName>
        <fullName evidence="1">Uncharacterized protein</fullName>
    </submittedName>
</protein>
<dbReference type="AlphaFoldDB" id="A0A840QBB5"/>
<sequence>MNTFTAAQAVADAVLYEGYLLYPYRASDAKNRVRWQFGVLMPPAWAERDRSERASLRAEIPVEGDLDRLAVRVRFLHVQRRDVHVFEGTGFRLVDALDLGDTRYQPWDEAVEQEIDCETSLAELLTGPRDIPFDVPGVCDIETLHERERPVGRLVRERTQLAGAIRLAAEQRPGPYGIVRLRIEVDNRTPWSGAERADALTSALVAAHVLVSVDGSFISLLDPPEWARPYVAECDNDGVFPVLAGEPASRDLVLASPIILYDHPQVAPESPAEMFDATEIDELLSLRTLTLTDTEKRDARGTDERVRTLLDHVENMPPEMLDRLHGTLRYLRSNTPAPRNESDAITVSGVRVQRGSWVRLRPGAHSADAQDMFLAGRTATVEQVLADVDGRVHLAVIPHGSEEAAEVQRLHGRYLYFTPEEVEPVEAGS</sequence>
<dbReference type="EMBL" id="JACHIW010000001">
    <property type="protein sequence ID" value="MBB5157081.1"/>
    <property type="molecule type" value="Genomic_DNA"/>
</dbReference>
<keyword evidence="2" id="KW-1185">Reference proteome</keyword>
<dbReference type="RefSeq" id="WP_184728108.1">
    <property type="nucleotide sequence ID" value="NZ_JACHIW010000001.1"/>
</dbReference>
<proteinExistence type="predicted"/>
<name>A0A840QBB5_9PSEU</name>
<dbReference type="Proteomes" id="UP000584374">
    <property type="component" value="Unassembled WGS sequence"/>
</dbReference>
<evidence type="ECO:0000313" key="2">
    <source>
        <dbReference type="Proteomes" id="UP000584374"/>
    </source>
</evidence>